<organism evidence="3">
    <name type="scientific">mine drainage metagenome</name>
    <dbReference type="NCBI Taxonomy" id="410659"/>
    <lineage>
        <taxon>unclassified sequences</taxon>
        <taxon>metagenomes</taxon>
        <taxon>ecological metagenomes</taxon>
    </lineage>
</organism>
<reference evidence="3" key="1">
    <citation type="submission" date="2016-10" db="EMBL/GenBank/DDBJ databases">
        <title>Sequence of Gallionella enrichment culture.</title>
        <authorList>
            <person name="Poehlein A."/>
            <person name="Muehling M."/>
            <person name="Daniel R."/>
        </authorList>
    </citation>
    <scope>NUCLEOTIDE SEQUENCE</scope>
</reference>
<accession>A0A1J5PAH9</accession>
<keyword evidence="2" id="KW-0472">Membrane</keyword>
<dbReference type="InterPro" id="IPR013783">
    <property type="entry name" value="Ig-like_fold"/>
</dbReference>
<dbReference type="Gene3D" id="2.60.40.10">
    <property type="entry name" value="Immunoglobulins"/>
    <property type="match status" value="1"/>
</dbReference>
<dbReference type="AlphaFoldDB" id="A0A1J5PAH9"/>
<evidence type="ECO:0000256" key="1">
    <source>
        <dbReference type="SAM" id="MobiDB-lite"/>
    </source>
</evidence>
<protein>
    <recommendedName>
        <fullName evidence="4">Fibronectin type-III domain-containing protein</fullName>
    </recommendedName>
</protein>
<feature type="region of interest" description="Disordered" evidence="1">
    <location>
        <begin position="211"/>
        <end position="245"/>
    </location>
</feature>
<gene>
    <name evidence="3" type="ORF">GALL_497810</name>
</gene>
<keyword evidence="2" id="KW-1133">Transmembrane helix</keyword>
<evidence type="ECO:0000256" key="2">
    <source>
        <dbReference type="SAM" id="Phobius"/>
    </source>
</evidence>
<keyword evidence="2" id="KW-0812">Transmembrane</keyword>
<evidence type="ECO:0000313" key="3">
    <source>
        <dbReference type="EMBL" id="OIQ68625.1"/>
    </source>
</evidence>
<dbReference type="InterPro" id="IPR036116">
    <property type="entry name" value="FN3_sf"/>
</dbReference>
<dbReference type="EMBL" id="MLJW01005199">
    <property type="protein sequence ID" value="OIQ68625.1"/>
    <property type="molecule type" value="Genomic_DNA"/>
</dbReference>
<name>A0A1J5PAH9_9ZZZZ</name>
<sequence length="341" mass="34288">MAGIDDADDAAAVSEMLATVNEMLAKKPVVKRAAKKAVANRKVATKAVAATASASMPTNVTIVEKDAIESASTPATVESAAPTPVVETPMVETPVVETDRVDEVVEPSAVSAAQPIFIDAEAALASDIDLSFLPNFDATTVPETLVVKRMRVATRVLFAVVGALVVVGLVLWAKANGPAASNAAGATVAVSASPSAASAALTTAPTASATPTYTPTTVASATATPTKTPTATPTATAATTSASTTVAGHTPPLQVVAQYTSTGAAIYWKAPTSTAELTGYTLQTSVNGATWAVIAKVPATKESVSVTKTNSSGWTSFRVSSVYSDGKSVAGKAFGLPGLYS</sequence>
<comment type="caution">
    <text evidence="3">The sequence shown here is derived from an EMBL/GenBank/DDBJ whole genome shotgun (WGS) entry which is preliminary data.</text>
</comment>
<evidence type="ECO:0008006" key="4">
    <source>
        <dbReference type="Google" id="ProtNLM"/>
    </source>
</evidence>
<proteinExistence type="predicted"/>
<feature type="transmembrane region" description="Helical" evidence="2">
    <location>
        <begin position="156"/>
        <end position="173"/>
    </location>
</feature>
<dbReference type="SUPFAM" id="SSF49265">
    <property type="entry name" value="Fibronectin type III"/>
    <property type="match status" value="1"/>
</dbReference>